<dbReference type="Pfam" id="PF06965">
    <property type="entry name" value="Na_H_antiport_1"/>
    <property type="match status" value="1"/>
</dbReference>
<dbReference type="PATRIC" id="fig|45070.6.peg.1571"/>
<comment type="caution">
    <text evidence="8">The sequence shown here is derived from an EMBL/GenBank/DDBJ whole genome shotgun (WGS) entry which is preliminary data.</text>
</comment>
<keyword evidence="5 7" id="KW-0472">Membrane</keyword>
<feature type="transmembrane region" description="Helical" evidence="7">
    <location>
        <begin position="151"/>
        <end position="173"/>
    </location>
</feature>
<keyword evidence="7" id="KW-0915">Sodium</keyword>
<sequence>MSKSNSFYNLETLGGILLFIAAVIAIIVANSPYRFAYNHFLEIKGVVGIGSLVIKKPILLWINDGLMAIYFMLIGLEIKREMRHGLLSHKKKLIVPLVTALCGLVFPALIFWGFNANNPVYIQGWAIPTATDIAFTLGIVSLLGSRVPLSLKILLTAIAIFDDIAAIIIIAVFYTKELSLLSCSLALLFTLILIALNYFKCRHLSLFMVVGAALWIAVLKSGVHATLAGIVIAMAIPDEKKSMLARLEEGLHPWIVFLILPVFAFANAGITFIGFDTSMFFHPIVLGIGLGLFFGKQTGIFLSLSYFVTFKKFLKAEHITFRQIYGIALICGVGFTMSLFIGSLAYQHNGANLMPLVKVGVVLGSLTSGMLGFLVLRKTTSYRN</sequence>
<feature type="transmembrane region" description="Helical" evidence="7">
    <location>
        <begin position="120"/>
        <end position="144"/>
    </location>
</feature>
<proteinExistence type="inferred from homology"/>
<keyword evidence="2 7" id="KW-1003">Cell membrane</keyword>
<evidence type="ECO:0000256" key="1">
    <source>
        <dbReference type="ARBA" id="ARBA00004429"/>
    </source>
</evidence>
<feature type="transmembrane region" description="Helical" evidence="7">
    <location>
        <begin position="324"/>
        <end position="344"/>
    </location>
</feature>
<comment type="catalytic activity">
    <reaction evidence="7">
        <text>Na(+)(in) + 2 H(+)(out) = Na(+)(out) + 2 H(+)(in)</text>
        <dbReference type="Rhea" id="RHEA:29251"/>
        <dbReference type="ChEBI" id="CHEBI:15378"/>
        <dbReference type="ChEBI" id="CHEBI:29101"/>
    </reaction>
</comment>
<dbReference type="InterPro" id="IPR023171">
    <property type="entry name" value="Na/H_antiporter_dom_sf"/>
</dbReference>
<reference evidence="8 9" key="1">
    <citation type="submission" date="2015-11" db="EMBL/GenBank/DDBJ databases">
        <title>Genomic analysis of 38 Legionella species identifies large and diverse effector repertoires.</title>
        <authorList>
            <person name="Burstein D."/>
            <person name="Amaro F."/>
            <person name="Zusman T."/>
            <person name="Lifshitz Z."/>
            <person name="Cohen O."/>
            <person name="Gilbert J.A."/>
            <person name="Pupko T."/>
            <person name="Shuman H.A."/>
            <person name="Segal G."/>
        </authorList>
    </citation>
    <scope>NUCLEOTIDE SEQUENCE [LARGE SCALE GENOMIC DNA]</scope>
    <source>
        <strain evidence="8 9">ATCC 49506</strain>
    </source>
</reference>
<dbReference type="PANTHER" id="PTHR30341">
    <property type="entry name" value="SODIUM ION/PROTON ANTIPORTER NHAA-RELATED"/>
    <property type="match status" value="1"/>
</dbReference>
<keyword evidence="7" id="KW-0813">Transport</keyword>
<protein>
    <recommendedName>
        <fullName evidence="7">Na(+)/H(+) antiporter NhaA</fullName>
    </recommendedName>
    <alternativeName>
        <fullName evidence="7">Sodium/proton antiporter NhaA</fullName>
    </alternativeName>
</protein>
<comment type="function">
    <text evidence="7">Na(+)/H(+) antiporter that extrudes sodium in exchange for external protons.</text>
</comment>
<keyword evidence="7" id="KW-0406">Ion transport</keyword>
<dbReference type="GO" id="GO:0006885">
    <property type="term" value="P:regulation of pH"/>
    <property type="evidence" value="ECO:0007669"/>
    <property type="project" value="UniProtKB-UniRule"/>
</dbReference>
<keyword evidence="4 7" id="KW-1133">Transmembrane helix</keyword>
<dbReference type="HAMAP" id="MF_01844">
    <property type="entry name" value="NhaA"/>
    <property type="match status" value="1"/>
</dbReference>
<feature type="transmembrane region" description="Helical" evidence="7">
    <location>
        <begin position="356"/>
        <end position="376"/>
    </location>
</feature>
<dbReference type="NCBIfam" id="NF007111">
    <property type="entry name" value="PRK09560.1"/>
    <property type="match status" value="1"/>
</dbReference>
<evidence type="ECO:0000256" key="6">
    <source>
        <dbReference type="ARBA" id="ARBA00023201"/>
    </source>
</evidence>
<evidence type="ECO:0000256" key="2">
    <source>
        <dbReference type="ARBA" id="ARBA00022475"/>
    </source>
</evidence>
<dbReference type="AlphaFoldDB" id="A0A0W0WW29"/>
<dbReference type="PANTHER" id="PTHR30341:SF0">
    <property type="entry name" value="NA(+)_H(+) ANTIPORTER NHAA"/>
    <property type="match status" value="1"/>
</dbReference>
<feature type="transmembrane region" description="Helical" evidence="7">
    <location>
        <begin position="93"/>
        <end position="114"/>
    </location>
</feature>
<dbReference type="InterPro" id="IPR004670">
    <property type="entry name" value="NhaA"/>
</dbReference>
<comment type="similarity">
    <text evidence="7">Belongs to the NhaA Na(+)/H(+) (TC 2.A.33) antiporter family.</text>
</comment>
<evidence type="ECO:0000313" key="9">
    <source>
        <dbReference type="Proteomes" id="UP000054725"/>
    </source>
</evidence>
<evidence type="ECO:0000256" key="3">
    <source>
        <dbReference type="ARBA" id="ARBA00022692"/>
    </source>
</evidence>
<dbReference type="STRING" id="45070.Lnau_1501"/>
<keyword evidence="7" id="KW-0050">Antiport</keyword>
<accession>A0A0W0WW29</accession>
<feature type="transmembrane region" description="Helical" evidence="7">
    <location>
        <begin position="12"/>
        <end position="33"/>
    </location>
</feature>
<keyword evidence="6 7" id="KW-0739">Sodium transport</keyword>
<dbReference type="RefSeq" id="WP_058504504.1">
    <property type="nucleotide sequence ID" value="NZ_CAAAIF010000011.1"/>
</dbReference>
<feature type="transmembrane region" description="Helical" evidence="7">
    <location>
        <begin position="53"/>
        <end position="73"/>
    </location>
</feature>
<dbReference type="NCBIfam" id="TIGR00773">
    <property type="entry name" value="NhaA"/>
    <property type="match status" value="1"/>
</dbReference>
<dbReference type="Proteomes" id="UP000054725">
    <property type="component" value="Unassembled WGS sequence"/>
</dbReference>
<feature type="transmembrane region" description="Helical" evidence="7">
    <location>
        <begin position="284"/>
        <end position="304"/>
    </location>
</feature>
<dbReference type="GO" id="GO:0005886">
    <property type="term" value="C:plasma membrane"/>
    <property type="evidence" value="ECO:0007669"/>
    <property type="project" value="UniProtKB-SubCell"/>
</dbReference>
<feature type="transmembrane region" description="Helical" evidence="7">
    <location>
        <begin position="206"/>
        <end position="234"/>
    </location>
</feature>
<dbReference type="NCBIfam" id="NF011427">
    <property type="entry name" value="PRK14854.1"/>
    <property type="match status" value="1"/>
</dbReference>
<dbReference type="EMBL" id="LNYO01000013">
    <property type="protein sequence ID" value="KTD36517.1"/>
    <property type="molecule type" value="Genomic_DNA"/>
</dbReference>
<keyword evidence="3 7" id="KW-0812">Transmembrane</keyword>
<evidence type="ECO:0000256" key="4">
    <source>
        <dbReference type="ARBA" id="ARBA00022989"/>
    </source>
</evidence>
<evidence type="ECO:0000313" key="8">
    <source>
        <dbReference type="EMBL" id="KTD36517.1"/>
    </source>
</evidence>
<name>A0A0W0WW29_9GAMM</name>
<evidence type="ECO:0000256" key="7">
    <source>
        <dbReference type="HAMAP-Rule" id="MF_01844"/>
    </source>
</evidence>
<dbReference type="NCBIfam" id="NF007112">
    <property type="entry name" value="PRK09561.1"/>
    <property type="match status" value="1"/>
</dbReference>
<gene>
    <name evidence="8" type="primary">nhaA_2</name>
    <name evidence="7" type="synonym">nhaA</name>
    <name evidence="8" type="ORF">Lnau_1501</name>
</gene>
<feature type="transmembrane region" description="Helical" evidence="7">
    <location>
        <begin position="179"/>
        <end position="199"/>
    </location>
</feature>
<comment type="subcellular location">
    <subcellularLocation>
        <location evidence="1">Cell inner membrane</location>
        <topology evidence="1">Multi-pass membrane protein</topology>
    </subcellularLocation>
    <subcellularLocation>
        <location evidence="7">Cell membrane</location>
        <topology evidence="7">Multi-pass membrane protein</topology>
    </subcellularLocation>
</comment>
<dbReference type="OrthoDB" id="9808135at2"/>
<keyword evidence="9" id="KW-1185">Reference proteome</keyword>
<organism evidence="8 9">
    <name type="scientific">Legionella nautarum</name>
    <dbReference type="NCBI Taxonomy" id="45070"/>
    <lineage>
        <taxon>Bacteria</taxon>
        <taxon>Pseudomonadati</taxon>
        <taxon>Pseudomonadota</taxon>
        <taxon>Gammaproteobacteria</taxon>
        <taxon>Legionellales</taxon>
        <taxon>Legionellaceae</taxon>
        <taxon>Legionella</taxon>
    </lineage>
</organism>
<feature type="transmembrane region" description="Helical" evidence="7">
    <location>
        <begin position="254"/>
        <end position="275"/>
    </location>
</feature>
<dbReference type="Gene3D" id="1.20.1530.10">
    <property type="entry name" value="Na+/H+ antiporter like domain"/>
    <property type="match status" value="1"/>
</dbReference>
<dbReference type="GO" id="GO:0015385">
    <property type="term" value="F:sodium:proton antiporter activity"/>
    <property type="evidence" value="ECO:0007669"/>
    <property type="project" value="UniProtKB-UniRule"/>
</dbReference>
<evidence type="ECO:0000256" key="5">
    <source>
        <dbReference type="ARBA" id="ARBA00023136"/>
    </source>
</evidence>